<name>Q5YW07_NOCFA</name>
<keyword evidence="5 6" id="KW-0472">Membrane</keyword>
<dbReference type="InterPro" id="IPR002293">
    <property type="entry name" value="AA/rel_permease1"/>
</dbReference>
<gene>
    <name evidence="7" type="ordered locus">NFA_27870</name>
</gene>
<dbReference type="STRING" id="247156.NFA_27870"/>
<feature type="transmembrane region" description="Helical" evidence="6">
    <location>
        <begin position="50"/>
        <end position="69"/>
    </location>
</feature>
<reference evidence="7 8" key="1">
    <citation type="journal article" date="2004" name="Proc. Natl. Acad. Sci. U.S.A.">
        <title>The complete genomic sequence of Nocardia farcinica IFM 10152.</title>
        <authorList>
            <person name="Ishikawa J."/>
            <person name="Yamashita A."/>
            <person name="Mikami Y."/>
            <person name="Hoshino Y."/>
            <person name="Kurita H."/>
            <person name="Hotta K."/>
            <person name="Shiba T."/>
            <person name="Hattori M."/>
        </authorList>
    </citation>
    <scope>NUCLEOTIDE SEQUENCE [LARGE SCALE GENOMIC DNA]</scope>
    <source>
        <strain evidence="7 8">IFM 10152</strain>
    </source>
</reference>
<dbReference type="RefSeq" id="WP_011209319.1">
    <property type="nucleotide sequence ID" value="NC_006361.1"/>
</dbReference>
<sequence>MSENGTQGLRGSVGVVGVVFLVVAAAAPLTAVGGALPVMIALGNGAGSPTAFLVAAAVLLVFSVGYAAMSRHMVDAGAFYAYVREGIGNTVGLGAAGLALLTYTAIQAAIYGLASATLHDLVVHYGGPDLPWFVYALGLIAVVALLGYRNIELGAKVLGVLLVVEIGIILVFSAAVLLRGGAHGVDAVSFTPSAFLGGSPGIALMFAIASFVGFEATAIYGEEARDPKRTVPLSTYAAVLVIGVVYAIASWAMVLAFGSGEVAGAAGADPSGLVFTAAERFLGTAAVEIMRVMLVTSLFAALLAFHNAISRYLYVLARDGHGHPALGRTHAKHGSPHRGSIAQTISAVLVVGAFAAAGADPVLQLFTWLSGLATVSVLSLMVLTSIAVIVFFHRSGLDRRVWHTRIAPALGTVGLLAVTATVLANFTTLVGGSTAAEVLLTLVVAVFVAGVLAARLRARPAPVGEPVPEPGI</sequence>
<feature type="transmembrane region" description="Helical" evidence="6">
    <location>
        <begin position="233"/>
        <end position="254"/>
    </location>
</feature>
<keyword evidence="3 6" id="KW-0812">Transmembrane</keyword>
<evidence type="ECO:0000256" key="6">
    <source>
        <dbReference type="SAM" id="Phobius"/>
    </source>
</evidence>
<dbReference type="GeneID" id="61133522"/>
<proteinExistence type="predicted"/>
<dbReference type="eggNOG" id="COG0531">
    <property type="taxonomic scope" value="Bacteria"/>
</dbReference>
<feature type="transmembrane region" description="Helical" evidence="6">
    <location>
        <begin position="289"/>
        <end position="309"/>
    </location>
</feature>
<keyword evidence="2" id="KW-1003">Cell membrane</keyword>
<dbReference type="PANTHER" id="PTHR42770">
    <property type="entry name" value="AMINO ACID TRANSPORTER-RELATED"/>
    <property type="match status" value="1"/>
</dbReference>
<feature type="transmembrane region" description="Helical" evidence="6">
    <location>
        <begin position="202"/>
        <end position="221"/>
    </location>
</feature>
<dbReference type="Pfam" id="PF13520">
    <property type="entry name" value="AA_permease_2"/>
    <property type="match status" value="1"/>
</dbReference>
<dbReference type="PANTHER" id="PTHR42770:SF16">
    <property type="entry name" value="AMINO ACID PERMEASE"/>
    <property type="match status" value="1"/>
</dbReference>
<dbReference type="PIRSF" id="PIRSF006060">
    <property type="entry name" value="AA_transporter"/>
    <property type="match status" value="1"/>
</dbReference>
<evidence type="ECO:0000256" key="4">
    <source>
        <dbReference type="ARBA" id="ARBA00022989"/>
    </source>
</evidence>
<dbReference type="Proteomes" id="UP000006820">
    <property type="component" value="Chromosome"/>
</dbReference>
<evidence type="ECO:0000256" key="2">
    <source>
        <dbReference type="ARBA" id="ARBA00022475"/>
    </source>
</evidence>
<feature type="transmembrane region" description="Helical" evidence="6">
    <location>
        <begin position="365"/>
        <end position="392"/>
    </location>
</feature>
<dbReference type="GO" id="GO:0005886">
    <property type="term" value="C:plasma membrane"/>
    <property type="evidence" value="ECO:0007669"/>
    <property type="project" value="UniProtKB-SubCell"/>
</dbReference>
<feature type="transmembrane region" description="Helical" evidence="6">
    <location>
        <begin position="438"/>
        <end position="456"/>
    </location>
</feature>
<feature type="transmembrane region" description="Helical" evidence="6">
    <location>
        <begin position="12"/>
        <end position="38"/>
    </location>
</feature>
<dbReference type="AlphaFoldDB" id="Q5YW07"/>
<organism evidence="7 8">
    <name type="scientific">Nocardia farcinica (strain IFM 10152)</name>
    <dbReference type="NCBI Taxonomy" id="247156"/>
    <lineage>
        <taxon>Bacteria</taxon>
        <taxon>Bacillati</taxon>
        <taxon>Actinomycetota</taxon>
        <taxon>Actinomycetes</taxon>
        <taxon>Mycobacteriales</taxon>
        <taxon>Nocardiaceae</taxon>
        <taxon>Nocardia</taxon>
    </lineage>
</organism>
<evidence type="ECO:0000256" key="1">
    <source>
        <dbReference type="ARBA" id="ARBA00004651"/>
    </source>
</evidence>
<feature type="transmembrane region" description="Helical" evidence="6">
    <location>
        <begin position="404"/>
        <end position="426"/>
    </location>
</feature>
<protein>
    <submittedName>
        <fullName evidence="7">Putative permease</fullName>
    </submittedName>
</protein>
<keyword evidence="4 6" id="KW-1133">Transmembrane helix</keyword>
<evidence type="ECO:0000256" key="5">
    <source>
        <dbReference type="ARBA" id="ARBA00023136"/>
    </source>
</evidence>
<feature type="transmembrane region" description="Helical" evidence="6">
    <location>
        <begin position="90"/>
        <end position="110"/>
    </location>
</feature>
<comment type="subcellular location">
    <subcellularLocation>
        <location evidence="1">Cell membrane</location>
        <topology evidence="1">Multi-pass membrane protein</topology>
    </subcellularLocation>
</comment>
<dbReference type="InterPro" id="IPR050367">
    <property type="entry name" value="APC_superfamily"/>
</dbReference>
<accession>Q5YW07</accession>
<dbReference type="OrthoDB" id="137613at2"/>
<feature type="transmembrane region" description="Helical" evidence="6">
    <location>
        <begin position="341"/>
        <end position="359"/>
    </location>
</feature>
<evidence type="ECO:0000313" key="7">
    <source>
        <dbReference type="EMBL" id="BAD57634.1"/>
    </source>
</evidence>
<evidence type="ECO:0000256" key="3">
    <source>
        <dbReference type="ARBA" id="ARBA00022692"/>
    </source>
</evidence>
<dbReference type="GO" id="GO:0022857">
    <property type="term" value="F:transmembrane transporter activity"/>
    <property type="evidence" value="ECO:0007669"/>
    <property type="project" value="InterPro"/>
</dbReference>
<dbReference type="EMBL" id="AP006618">
    <property type="protein sequence ID" value="BAD57634.1"/>
    <property type="molecule type" value="Genomic_DNA"/>
</dbReference>
<feature type="transmembrane region" description="Helical" evidence="6">
    <location>
        <begin position="160"/>
        <end position="182"/>
    </location>
</feature>
<evidence type="ECO:0000313" key="8">
    <source>
        <dbReference type="Proteomes" id="UP000006820"/>
    </source>
</evidence>
<dbReference type="KEGG" id="nfa:NFA_27870"/>
<feature type="transmembrane region" description="Helical" evidence="6">
    <location>
        <begin position="130"/>
        <end position="148"/>
    </location>
</feature>
<keyword evidence="8" id="KW-1185">Reference proteome</keyword>
<dbReference type="Gene3D" id="1.20.1740.10">
    <property type="entry name" value="Amino acid/polyamine transporter I"/>
    <property type="match status" value="1"/>
</dbReference>
<dbReference type="HOGENOM" id="CLU_007946_20_1_11"/>